<evidence type="ECO:0000256" key="7">
    <source>
        <dbReference type="ARBA" id="ARBA00023170"/>
    </source>
</evidence>
<dbReference type="InterPro" id="IPR001368">
    <property type="entry name" value="TNFR/NGFR_Cys_rich_reg"/>
</dbReference>
<dbReference type="GO" id="GO:0005031">
    <property type="term" value="F:tumor necrosis factor receptor activity"/>
    <property type="evidence" value="ECO:0007669"/>
    <property type="project" value="InterPro"/>
</dbReference>
<keyword evidence="8" id="KW-0325">Glycoprotein</keyword>
<evidence type="ECO:0000256" key="6">
    <source>
        <dbReference type="ARBA" id="ARBA00023157"/>
    </source>
</evidence>
<reference evidence="12 13" key="1">
    <citation type="journal article" date="2011" name="Proc. Natl. Acad. Sci. U.S.A.">
        <title>Genetic diversity and population structure of the endangered marsupial Sarcophilus harrisii (Tasmanian devil).</title>
        <authorList>
            <person name="Miller W."/>
            <person name="Hayes V.M."/>
            <person name="Ratan A."/>
            <person name="Petersen D.C."/>
            <person name="Wittekindt N.E."/>
            <person name="Miller J."/>
            <person name="Walenz B."/>
            <person name="Knight J."/>
            <person name="Qi J."/>
            <person name="Zhao F."/>
            <person name="Wang Q."/>
            <person name="Bedoya-Reina O.C."/>
            <person name="Katiyar N."/>
            <person name="Tomsho L.P."/>
            <person name="Kasson L.M."/>
            <person name="Hardie R.A."/>
            <person name="Woodbridge P."/>
            <person name="Tindall E.A."/>
            <person name="Bertelsen M.F."/>
            <person name="Dixon D."/>
            <person name="Pyecroft S."/>
            <person name="Helgen K.M."/>
            <person name="Lesk A.M."/>
            <person name="Pringle T.H."/>
            <person name="Patterson N."/>
            <person name="Zhang Y."/>
            <person name="Kreiss A."/>
            <person name="Woods G.M."/>
            <person name="Jones M.E."/>
            <person name="Schuster S.C."/>
        </authorList>
    </citation>
    <scope>NUCLEOTIDE SEQUENCE [LARGE SCALE GENOMIC DNA]</scope>
</reference>
<dbReference type="GO" id="GO:0046330">
    <property type="term" value="P:positive regulation of JNK cascade"/>
    <property type="evidence" value="ECO:0007669"/>
    <property type="project" value="InterPro"/>
</dbReference>
<feature type="transmembrane region" description="Helical" evidence="10">
    <location>
        <begin position="177"/>
        <end position="200"/>
    </location>
</feature>
<feature type="domain" description="TNFR-Cys" evidence="11">
    <location>
        <begin position="82"/>
        <end position="121"/>
    </location>
</feature>
<reference evidence="12" key="2">
    <citation type="submission" date="2025-08" db="UniProtKB">
        <authorList>
            <consortium name="Ensembl"/>
        </authorList>
    </citation>
    <scope>IDENTIFICATION</scope>
</reference>
<keyword evidence="6" id="KW-1015">Disulfide bond</keyword>
<dbReference type="SUPFAM" id="SSF57184">
    <property type="entry name" value="Growth factor receptor domain"/>
    <property type="match status" value="1"/>
</dbReference>
<evidence type="ECO:0000256" key="1">
    <source>
        <dbReference type="ARBA" id="ARBA00004167"/>
    </source>
</evidence>
<keyword evidence="3" id="KW-0677">Repeat</keyword>
<dbReference type="InterPro" id="IPR047526">
    <property type="entry name" value="TNR19/27/EDAR"/>
</dbReference>
<dbReference type="InParanoid" id="A0A7N4PZN4"/>
<keyword evidence="13" id="KW-1185">Reference proteome</keyword>
<keyword evidence="2 10" id="KW-0812">Transmembrane</keyword>
<evidence type="ECO:0000256" key="3">
    <source>
        <dbReference type="ARBA" id="ARBA00022737"/>
    </source>
</evidence>
<comment type="subcellular location">
    <subcellularLocation>
        <location evidence="1">Membrane</location>
        <topology evidence="1">Single-pass membrane protein</topology>
    </subcellularLocation>
</comment>
<feature type="compositionally biased region" description="Polar residues" evidence="9">
    <location>
        <begin position="394"/>
        <end position="406"/>
    </location>
</feature>
<feature type="region of interest" description="Disordered" evidence="9">
    <location>
        <begin position="386"/>
        <end position="406"/>
    </location>
</feature>
<dbReference type="FunCoup" id="A0A7N4PZN4">
    <property type="interactions" value="664"/>
</dbReference>
<evidence type="ECO:0000256" key="4">
    <source>
        <dbReference type="ARBA" id="ARBA00022989"/>
    </source>
</evidence>
<protein>
    <submittedName>
        <fullName evidence="12">Ectodysplasin A2 receptor</fullName>
    </submittedName>
</protein>
<dbReference type="Gene3D" id="2.10.50.10">
    <property type="entry name" value="Tumor Necrosis Factor Receptor, subunit A, domain 2"/>
    <property type="match status" value="1"/>
</dbReference>
<keyword evidence="4 10" id="KW-1133">Transmembrane helix</keyword>
<name>A0A7N4PZN4_SARHA</name>
<dbReference type="PRINTS" id="PR01973">
    <property type="entry name" value="TNFACTORR27"/>
</dbReference>
<dbReference type="SMART" id="SM00208">
    <property type="entry name" value="TNFR"/>
    <property type="match status" value="1"/>
</dbReference>
<sequence>MSQSNICPQKTPSPGSAVREGANCALGGVGGCRPLRACVRPSVRQSARLPDCRARLARPPSPPPSNPECGYGEGGDAFCTPCPPRRYKSGWGHHSCQACLTCAVINRVQKVNCTATSNGVCGDCLPRFYCKTRIGGLQDQECISCTKQTPVSEVQCAFRLSSVKLEVPTAPPQEATLMVLTSSLLIVFVLALISFAIIYCKRFIKRQFRHGFIGSPDFRGQREISQASDYAGLCHSRELGMKNIGPVVEQNGAPEDSVQFVADSPAPRAKESEQLHQLQSNLEPYPRKLACSTTDAAQALIHTCPPSEAQADLTGHPLTLPSCASETQSCWAHAPVECTELDLHKFSSCSPYASVEGHREAVIWATPGGAGDRVGFTPSLYHLEGKSPAPDSSFKVSSANGGHTSW</sequence>
<evidence type="ECO:0000256" key="5">
    <source>
        <dbReference type="ARBA" id="ARBA00023136"/>
    </source>
</evidence>
<evidence type="ECO:0000256" key="8">
    <source>
        <dbReference type="ARBA" id="ARBA00023180"/>
    </source>
</evidence>
<evidence type="ECO:0000256" key="10">
    <source>
        <dbReference type="SAM" id="Phobius"/>
    </source>
</evidence>
<reference evidence="12" key="3">
    <citation type="submission" date="2025-09" db="UniProtKB">
        <authorList>
            <consortium name="Ensembl"/>
        </authorList>
    </citation>
    <scope>IDENTIFICATION</scope>
</reference>
<proteinExistence type="predicted"/>
<keyword evidence="5 10" id="KW-0472">Membrane</keyword>
<dbReference type="PANTHER" id="PTHR12120:SF8">
    <property type="entry name" value="TUMOR NECROSIS FACTOR RECEPTOR SUPERFAMILY MEMBER 27"/>
    <property type="match status" value="1"/>
</dbReference>
<evidence type="ECO:0000259" key="11">
    <source>
        <dbReference type="PROSITE" id="PS00652"/>
    </source>
</evidence>
<dbReference type="InterPro" id="IPR022319">
    <property type="entry name" value="TNFR_27"/>
</dbReference>
<dbReference type="Ensembl" id="ENSSHAT00000024519.1">
    <property type="protein sequence ID" value="ENSSHAP00000044391.1"/>
    <property type="gene ID" value="ENSSHAG00000008441.2"/>
</dbReference>
<dbReference type="AlphaFoldDB" id="A0A7N4PZN4"/>
<organism evidence="12 13">
    <name type="scientific">Sarcophilus harrisii</name>
    <name type="common">Tasmanian devil</name>
    <name type="synonym">Sarcophilus laniarius</name>
    <dbReference type="NCBI Taxonomy" id="9305"/>
    <lineage>
        <taxon>Eukaryota</taxon>
        <taxon>Metazoa</taxon>
        <taxon>Chordata</taxon>
        <taxon>Craniata</taxon>
        <taxon>Vertebrata</taxon>
        <taxon>Euteleostomi</taxon>
        <taxon>Mammalia</taxon>
        <taxon>Metatheria</taxon>
        <taxon>Dasyuromorphia</taxon>
        <taxon>Dasyuridae</taxon>
        <taxon>Sarcophilus</taxon>
    </lineage>
</organism>
<evidence type="ECO:0000313" key="13">
    <source>
        <dbReference type="Proteomes" id="UP000007648"/>
    </source>
</evidence>
<gene>
    <name evidence="12" type="primary">EDA2R</name>
</gene>
<dbReference type="InterPro" id="IPR009030">
    <property type="entry name" value="Growth_fac_rcpt_cys_sf"/>
</dbReference>
<dbReference type="GeneTree" id="ENSGT00940000153259"/>
<dbReference type="Proteomes" id="UP000007648">
    <property type="component" value="Unassembled WGS sequence"/>
</dbReference>
<keyword evidence="7" id="KW-0675">Receptor</keyword>
<dbReference type="GO" id="GO:0043123">
    <property type="term" value="P:positive regulation of canonical NF-kappaB signal transduction"/>
    <property type="evidence" value="ECO:0007669"/>
    <property type="project" value="InterPro"/>
</dbReference>
<dbReference type="PROSITE" id="PS00652">
    <property type="entry name" value="TNFR_NGFR_1"/>
    <property type="match status" value="1"/>
</dbReference>
<dbReference type="GO" id="GO:0005886">
    <property type="term" value="C:plasma membrane"/>
    <property type="evidence" value="ECO:0007669"/>
    <property type="project" value="InterPro"/>
</dbReference>
<accession>A0A7N4PZN4</accession>
<evidence type="ECO:0000313" key="12">
    <source>
        <dbReference type="Ensembl" id="ENSSHAP00000044391.1"/>
    </source>
</evidence>
<dbReference type="PANTHER" id="PTHR12120">
    <property type="entry name" value="TNFR-CYS DOMAIN-CONTAINING PROTEIN"/>
    <property type="match status" value="1"/>
</dbReference>
<evidence type="ECO:0000256" key="9">
    <source>
        <dbReference type="SAM" id="MobiDB-lite"/>
    </source>
</evidence>
<evidence type="ECO:0000256" key="2">
    <source>
        <dbReference type="ARBA" id="ARBA00022692"/>
    </source>
</evidence>